<name>F7XPY1_METZD</name>
<accession>F7XPY1</accession>
<dbReference type="GO" id="GO:0097588">
    <property type="term" value="P:archaeal or bacterial-type flagellum-dependent cell motility"/>
    <property type="evidence" value="ECO:0007669"/>
    <property type="project" value="InterPro"/>
</dbReference>
<protein>
    <submittedName>
        <fullName evidence="1">Flagellin</fullName>
    </submittedName>
</protein>
<gene>
    <name evidence="1" type="ordered locus">Mzhil_1667</name>
</gene>
<dbReference type="HOGENOM" id="CLU_145174_0_0_2"/>
<dbReference type="GeneID" id="10823307"/>
<dbReference type="PANTHER" id="PTHR42200">
    <property type="entry name" value="ARCHAEAL FLAGELLA-RELATED PROTEIN F-RELATED"/>
    <property type="match status" value="1"/>
</dbReference>
<dbReference type="Proteomes" id="UP000006622">
    <property type="component" value="Chromosome"/>
</dbReference>
<dbReference type="AlphaFoldDB" id="F7XPY1"/>
<evidence type="ECO:0000313" key="1">
    <source>
        <dbReference type="EMBL" id="AEH61502.1"/>
    </source>
</evidence>
<keyword evidence="1" id="KW-0282">Flagellum</keyword>
<dbReference type="KEGG" id="mzh:Mzhil_1667"/>
<dbReference type="InterPro" id="IPR002774">
    <property type="entry name" value="Flagellin_arc-type"/>
</dbReference>
<keyword evidence="1" id="KW-0966">Cell projection</keyword>
<proteinExistence type="predicted"/>
<reference evidence="1" key="1">
    <citation type="submission" date="2010-07" db="EMBL/GenBank/DDBJ databases">
        <title>The complete genome of Methanosalsum zhilinae DSM 4017.</title>
        <authorList>
            <consortium name="US DOE Joint Genome Institute (JGI-PGF)"/>
            <person name="Lucas S."/>
            <person name="Copeland A."/>
            <person name="Lapidus A."/>
            <person name="Glavina del Rio T."/>
            <person name="Dalin E."/>
            <person name="Tice H."/>
            <person name="Bruce D."/>
            <person name="Goodwin L."/>
            <person name="Pitluck S."/>
            <person name="Kyrpides N."/>
            <person name="Mavromatis K."/>
            <person name="Ovchinnikova G."/>
            <person name="Daligault H."/>
            <person name="Detter J.C."/>
            <person name="Han C."/>
            <person name="Tapia R."/>
            <person name="Larimer F."/>
            <person name="Land M."/>
            <person name="Hauser L."/>
            <person name="Markowitz V."/>
            <person name="Cheng J.-F."/>
            <person name="Hugenholtz P."/>
            <person name="Woyke T."/>
            <person name="Wu D."/>
            <person name="Spring S."/>
            <person name="Schueler E."/>
            <person name="Brambilla E."/>
            <person name="Klenk H.-P."/>
            <person name="Eisen J.A."/>
        </authorList>
    </citation>
    <scope>NUCLEOTIDE SEQUENCE</scope>
    <source>
        <strain evidence="1">DSM 4017</strain>
    </source>
</reference>
<evidence type="ECO:0000313" key="2">
    <source>
        <dbReference type="Proteomes" id="UP000006622"/>
    </source>
</evidence>
<dbReference type="GO" id="GO:0005198">
    <property type="term" value="F:structural molecule activity"/>
    <property type="evidence" value="ECO:0007669"/>
    <property type="project" value="InterPro"/>
</dbReference>
<keyword evidence="2" id="KW-1185">Reference proteome</keyword>
<keyword evidence="1" id="KW-0969">Cilium</keyword>
<dbReference type="RefSeq" id="WP_013898938.1">
    <property type="nucleotide sequence ID" value="NC_015676.1"/>
</dbReference>
<dbReference type="OrthoDB" id="147298at2157"/>
<dbReference type="PANTHER" id="PTHR42200:SF2">
    <property type="entry name" value="ARCHAEAL FLAGELLA-RELATED PROTEIN F"/>
    <property type="match status" value="1"/>
</dbReference>
<organism evidence="1 2">
    <name type="scientific">Methanosalsum zhilinae (strain DSM 4017 / NBRC 107636 / OCM 62 / WeN5)</name>
    <name type="common">Methanohalophilus zhilinae</name>
    <dbReference type="NCBI Taxonomy" id="679901"/>
    <lineage>
        <taxon>Archaea</taxon>
        <taxon>Methanobacteriati</taxon>
        <taxon>Methanobacteriota</taxon>
        <taxon>Stenosarchaea group</taxon>
        <taxon>Methanomicrobia</taxon>
        <taxon>Methanosarcinales</taxon>
        <taxon>Methanosarcinaceae</taxon>
        <taxon>Methanosalsum</taxon>
    </lineage>
</organism>
<dbReference type="STRING" id="679901.Mzhil_1667"/>
<dbReference type="EMBL" id="CP002101">
    <property type="protein sequence ID" value="AEH61502.1"/>
    <property type="molecule type" value="Genomic_DNA"/>
</dbReference>
<sequence precursor="true">MGFDTSVVVAIFFVAALILGTSAYSTISMADSDVDDASEERFKMEFARLHTDLEITGVDNPDNTSLIISMTNTGSRTIDASCLSVLVDGALREYSYDPPYTWTPLEDYEISVALPVENEHRIKVVTENGVADYYVYMSI</sequence>